<evidence type="ECO:0000313" key="3">
    <source>
        <dbReference type="Proteomes" id="UP001228049"/>
    </source>
</evidence>
<reference evidence="2" key="1">
    <citation type="submission" date="2023-04" db="EMBL/GenBank/DDBJ databases">
        <title>Chromosome-level genome of Chaenocephalus aceratus.</title>
        <authorList>
            <person name="Park H."/>
        </authorList>
    </citation>
    <scope>NUCLEOTIDE SEQUENCE</scope>
    <source>
        <strain evidence="2">DE</strain>
        <tissue evidence="2">Muscle</tissue>
    </source>
</reference>
<organism evidence="2 3">
    <name type="scientific">Dissostichus eleginoides</name>
    <name type="common">Patagonian toothfish</name>
    <name type="synonym">Dissostichus amissus</name>
    <dbReference type="NCBI Taxonomy" id="100907"/>
    <lineage>
        <taxon>Eukaryota</taxon>
        <taxon>Metazoa</taxon>
        <taxon>Chordata</taxon>
        <taxon>Craniata</taxon>
        <taxon>Vertebrata</taxon>
        <taxon>Euteleostomi</taxon>
        <taxon>Actinopterygii</taxon>
        <taxon>Neopterygii</taxon>
        <taxon>Teleostei</taxon>
        <taxon>Neoteleostei</taxon>
        <taxon>Acanthomorphata</taxon>
        <taxon>Eupercaria</taxon>
        <taxon>Perciformes</taxon>
        <taxon>Notothenioidei</taxon>
        <taxon>Nototheniidae</taxon>
        <taxon>Dissostichus</taxon>
    </lineage>
</organism>
<sequence>MFLESTQHFDGQSRLSQSVKSKGQRGGSRLTLQHLIITEDMLSLQSGGMAFSHVLTLVIASPGSQLAHAGTSREDTGERSQFRLSQTENMEIRRWTDGPLFCLGQQHGSMWVILSESQDNRKKAFSDRWMTGAQAGVGEGRDGRDTKPSDGKRECDFSGC</sequence>
<proteinExistence type="predicted"/>
<feature type="region of interest" description="Disordered" evidence="1">
    <location>
        <begin position="1"/>
        <end position="26"/>
    </location>
</feature>
<keyword evidence="3" id="KW-1185">Reference proteome</keyword>
<feature type="region of interest" description="Disordered" evidence="1">
    <location>
        <begin position="129"/>
        <end position="160"/>
    </location>
</feature>
<feature type="compositionally biased region" description="Polar residues" evidence="1">
    <location>
        <begin position="1"/>
        <end position="21"/>
    </location>
</feature>
<name>A0AAD9BNE8_DISEL</name>
<feature type="compositionally biased region" description="Basic and acidic residues" evidence="1">
    <location>
        <begin position="139"/>
        <end position="160"/>
    </location>
</feature>
<evidence type="ECO:0000313" key="2">
    <source>
        <dbReference type="EMBL" id="KAK1885158.1"/>
    </source>
</evidence>
<accession>A0AAD9BNE8</accession>
<protein>
    <submittedName>
        <fullName evidence="2">Ketol-acid reductoisomerase (NADP(+))</fullName>
    </submittedName>
</protein>
<comment type="caution">
    <text evidence="2">The sequence shown here is derived from an EMBL/GenBank/DDBJ whole genome shotgun (WGS) entry which is preliminary data.</text>
</comment>
<dbReference type="AlphaFoldDB" id="A0AAD9BNE8"/>
<dbReference type="EMBL" id="JASDAP010000021">
    <property type="protein sequence ID" value="KAK1885158.1"/>
    <property type="molecule type" value="Genomic_DNA"/>
</dbReference>
<gene>
    <name evidence="2" type="ORF">KUDE01_031354</name>
</gene>
<dbReference type="Proteomes" id="UP001228049">
    <property type="component" value="Unassembled WGS sequence"/>
</dbReference>
<evidence type="ECO:0000256" key="1">
    <source>
        <dbReference type="SAM" id="MobiDB-lite"/>
    </source>
</evidence>